<evidence type="ECO:0000256" key="3">
    <source>
        <dbReference type="ARBA" id="ARBA00022575"/>
    </source>
</evidence>
<evidence type="ECO:0000256" key="6">
    <source>
        <dbReference type="ARBA" id="ARBA00022741"/>
    </source>
</evidence>
<dbReference type="FunFam" id="3.20.20.70:FF:000154">
    <property type="entry name" value="Probable nitronate monooxygenase"/>
    <property type="match status" value="1"/>
</dbReference>
<protein>
    <recommendedName>
        <fullName evidence="11">Nitronate monooxygenase</fullName>
    </recommendedName>
    <alternativeName>
        <fullName evidence="9">Propionate 3-nitronate monooxygenase</fullName>
    </alternativeName>
</protein>
<keyword evidence="7" id="KW-0560">Oxidoreductase</keyword>
<evidence type="ECO:0000256" key="7">
    <source>
        <dbReference type="ARBA" id="ARBA00023002"/>
    </source>
</evidence>
<dbReference type="GO" id="GO:0009636">
    <property type="term" value="P:response to toxic substance"/>
    <property type="evidence" value="ECO:0007669"/>
    <property type="project" value="UniProtKB-KW"/>
</dbReference>
<keyword evidence="3" id="KW-0216">Detoxification</keyword>
<dbReference type="SUPFAM" id="SSF51412">
    <property type="entry name" value="Inosine monophosphate dehydrogenase (IMPDH)"/>
    <property type="match status" value="1"/>
</dbReference>
<dbReference type="AlphaFoldDB" id="A0A2R4XK14"/>
<dbReference type="EMBL" id="CP028901">
    <property type="protein sequence ID" value="AWB34113.1"/>
    <property type="molecule type" value="Genomic_DNA"/>
</dbReference>
<reference evidence="12 13" key="1">
    <citation type="submission" date="2018-04" db="EMBL/GenBank/DDBJ databases">
        <title>Bordetella sp. HZ20 isolated from seawater.</title>
        <authorList>
            <person name="Sun C."/>
        </authorList>
    </citation>
    <scope>NUCLEOTIDE SEQUENCE [LARGE SCALE GENOMIC DNA]</scope>
    <source>
        <strain evidence="12 13">HZ20</strain>
    </source>
</reference>
<keyword evidence="8" id="KW-0503">Monooxygenase</keyword>
<comment type="catalytic activity">
    <reaction evidence="10">
        <text>3 propionate 3-nitronate + 3 O2 + H2O = 3 3-oxopropanoate + 2 nitrate + nitrite + H2O2 + 3 H(+)</text>
        <dbReference type="Rhea" id="RHEA:57332"/>
        <dbReference type="ChEBI" id="CHEBI:15377"/>
        <dbReference type="ChEBI" id="CHEBI:15378"/>
        <dbReference type="ChEBI" id="CHEBI:15379"/>
        <dbReference type="ChEBI" id="CHEBI:16240"/>
        <dbReference type="ChEBI" id="CHEBI:16301"/>
        <dbReference type="ChEBI" id="CHEBI:17632"/>
        <dbReference type="ChEBI" id="CHEBI:33190"/>
        <dbReference type="ChEBI" id="CHEBI:136067"/>
    </reaction>
</comment>
<proteinExistence type="inferred from homology"/>
<dbReference type="PANTHER" id="PTHR42747:SF3">
    <property type="entry name" value="NITRONATE MONOOXYGENASE-RELATED"/>
    <property type="match status" value="1"/>
</dbReference>
<dbReference type="Proteomes" id="UP000244571">
    <property type="component" value="Chromosome"/>
</dbReference>
<comment type="cofactor">
    <cofactor evidence="1">
        <name>FMN</name>
        <dbReference type="ChEBI" id="CHEBI:58210"/>
    </cofactor>
</comment>
<dbReference type="GO" id="GO:0000166">
    <property type="term" value="F:nucleotide binding"/>
    <property type="evidence" value="ECO:0007669"/>
    <property type="project" value="UniProtKB-KW"/>
</dbReference>
<evidence type="ECO:0000256" key="2">
    <source>
        <dbReference type="ARBA" id="ARBA00009881"/>
    </source>
</evidence>
<accession>A0A2R4XK14</accession>
<keyword evidence="5" id="KW-0288">FMN</keyword>
<evidence type="ECO:0000313" key="13">
    <source>
        <dbReference type="Proteomes" id="UP000244571"/>
    </source>
</evidence>
<evidence type="ECO:0000313" key="12">
    <source>
        <dbReference type="EMBL" id="AWB34113.1"/>
    </source>
</evidence>
<dbReference type="Pfam" id="PF03060">
    <property type="entry name" value="NMO"/>
    <property type="match status" value="1"/>
</dbReference>
<dbReference type="PANTHER" id="PTHR42747">
    <property type="entry name" value="NITRONATE MONOOXYGENASE-RELATED"/>
    <property type="match status" value="1"/>
</dbReference>
<comment type="similarity">
    <text evidence="2">Belongs to the nitronate monooxygenase family. NMO class I subfamily.</text>
</comment>
<evidence type="ECO:0000256" key="5">
    <source>
        <dbReference type="ARBA" id="ARBA00022643"/>
    </source>
</evidence>
<dbReference type="OrthoDB" id="9778912at2"/>
<keyword evidence="6" id="KW-0547">Nucleotide-binding</keyword>
<evidence type="ECO:0000256" key="11">
    <source>
        <dbReference type="ARBA" id="ARBA00067136"/>
    </source>
</evidence>
<evidence type="ECO:0000256" key="9">
    <source>
        <dbReference type="ARBA" id="ARBA00031155"/>
    </source>
</evidence>
<sequence>MASALKSLLGMELPIIQAPMAGVQDSALSLAVSNVGGMGTLPCAMLDARQCEEQLKELSAGTDRPYGVNFFAHKASDPDSEQVRIWRDQFDAYYREFELEAPQLPVSASRKPFDAGMATLIEQFKPPVVSFHFGLPPVSLLDRVRKTGAKILSSATTLEEAIWLERQGVDGIIAQGYEAGGHRGMFLTDDLNTQIGTLALVSQIVKSVRVPVIAAGGIADAAGVRAVLALGAVAAQIGTTYLLCPESRASTVHRKALAEASERNTAITNVFTGRPARGLVNRIIREQGPMSMTAPSFPHATFASAGLRSRAESNGREDFSPLWSGQNATGCKEIAAADLTRELAGL</sequence>
<dbReference type="RefSeq" id="WP_108621529.1">
    <property type="nucleotide sequence ID" value="NZ_CP028901.1"/>
</dbReference>
<evidence type="ECO:0000256" key="1">
    <source>
        <dbReference type="ARBA" id="ARBA00001917"/>
    </source>
</evidence>
<evidence type="ECO:0000256" key="8">
    <source>
        <dbReference type="ARBA" id="ARBA00023033"/>
    </source>
</evidence>
<dbReference type="KEGG" id="boz:DBV39_10780"/>
<dbReference type="Gene3D" id="3.20.20.70">
    <property type="entry name" value="Aldolase class I"/>
    <property type="match status" value="1"/>
</dbReference>
<keyword evidence="4" id="KW-0285">Flavoprotein</keyword>
<evidence type="ECO:0000256" key="10">
    <source>
        <dbReference type="ARBA" id="ARBA00049401"/>
    </source>
</evidence>
<dbReference type="GO" id="GO:0051213">
    <property type="term" value="F:dioxygenase activity"/>
    <property type="evidence" value="ECO:0007669"/>
    <property type="project" value="UniProtKB-KW"/>
</dbReference>
<dbReference type="InterPro" id="IPR004136">
    <property type="entry name" value="NMO"/>
</dbReference>
<dbReference type="GO" id="GO:0018580">
    <property type="term" value="F:nitronate monooxygenase activity"/>
    <property type="evidence" value="ECO:0007669"/>
    <property type="project" value="InterPro"/>
</dbReference>
<name>A0A2R4XK14_9BURK</name>
<organism evidence="12 13">
    <name type="scientific">Orrella marina</name>
    <dbReference type="NCBI Taxonomy" id="2163011"/>
    <lineage>
        <taxon>Bacteria</taxon>
        <taxon>Pseudomonadati</taxon>
        <taxon>Pseudomonadota</taxon>
        <taxon>Betaproteobacteria</taxon>
        <taxon>Burkholderiales</taxon>
        <taxon>Alcaligenaceae</taxon>
        <taxon>Orrella</taxon>
    </lineage>
</organism>
<keyword evidence="12" id="KW-0223">Dioxygenase</keyword>
<dbReference type="InterPro" id="IPR013785">
    <property type="entry name" value="Aldolase_TIM"/>
</dbReference>
<keyword evidence="13" id="KW-1185">Reference proteome</keyword>
<dbReference type="CDD" id="cd04730">
    <property type="entry name" value="NPD_like"/>
    <property type="match status" value="1"/>
</dbReference>
<evidence type="ECO:0000256" key="4">
    <source>
        <dbReference type="ARBA" id="ARBA00022630"/>
    </source>
</evidence>
<gene>
    <name evidence="12" type="ORF">DBV39_10780</name>
</gene>